<dbReference type="Proteomes" id="UP000005713">
    <property type="component" value="Unassembled WGS sequence"/>
</dbReference>
<comment type="caution">
    <text evidence="1">The sequence shown here is derived from an EMBL/GenBank/DDBJ whole genome shotgun (WGS) entry which is preliminary data.</text>
</comment>
<protein>
    <submittedName>
        <fullName evidence="1">Uncharacterized protein</fullName>
    </submittedName>
</protein>
<gene>
    <name evidence="1" type="ORF">SSE37_06314</name>
</gene>
<proteinExistence type="predicted"/>
<sequence>MLGFGQKTGAAVPDPSDELALLPDDVSVIMVFTLDIEAASLPPVIAQLGRRFARHKLVFVHSALDFRPFMESKTAFEVLPSFDQMAAFPDLVNWPRYLEDRRALLLSKWRPRRAIAYGYDLQGYADEAARRFGGRA</sequence>
<dbReference type="OrthoDB" id="7848607at2"/>
<evidence type="ECO:0000313" key="2">
    <source>
        <dbReference type="Proteomes" id="UP000005713"/>
    </source>
</evidence>
<keyword evidence="2" id="KW-1185">Reference proteome</keyword>
<dbReference type="EMBL" id="AAYA01000010">
    <property type="protein sequence ID" value="EBA07228.1"/>
    <property type="molecule type" value="Genomic_DNA"/>
</dbReference>
<dbReference type="RefSeq" id="WP_005860805.1">
    <property type="nucleotide sequence ID" value="NZ_AAYA01000010.1"/>
</dbReference>
<dbReference type="AlphaFoldDB" id="A3K678"/>
<name>A3K678_SAGS3</name>
<evidence type="ECO:0000313" key="1">
    <source>
        <dbReference type="EMBL" id="EBA07228.1"/>
    </source>
</evidence>
<accession>A3K678</accession>
<reference evidence="1 2" key="1">
    <citation type="submission" date="2006-06" db="EMBL/GenBank/DDBJ databases">
        <authorList>
            <person name="Moran M.A."/>
            <person name="Ferriera S."/>
            <person name="Johnson J."/>
            <person name="Kravitz S."/>
            <person name="Beeson K."/>
            <person name="Sutton G."/>
            <person name="Rogers Y.-H."/>
            <person name="Friedman R."/>
            <person name="Frazier M."/>
            <person name="Venter J.C."/>
        </authorList>
    </citation>
    <scope>NUCLEOTIDE SEQUENCE [LARGE SCALE GENOMIC DNA]</scope>
    <source>
        <strain evidence="1 2">E-37</strain>
    </source>
</reference>
<organism evidence="1 2">
    <name type="scientific">Sagittula stellata (strain ATCC 700073 / DSM 11524 / E-37)</name>
    <dbReference type="NCBI Taxonomy" id="388399"/>
    <lineage>
        <taxon>Bacteria</taxon>
        <taxon>Pseudomonadati</taxon>
        <taxon>Pseudomonadota</taxon>
        <taxon>Alphaproteobacteria</taxon>
        <taxon>Rhodobacterales</taxon>
        <taxon>Roseobacteraceae</taxon>
        <taxon>Sagittula</taxon>
    </lineage>
</organism>